<sequence length="131" mass="15542">MKNLILLILLFLPLYACSDKSKQEKKEAESTNTNIRHVVVFNLKHELDDPKTAKFLEEGKEILTAIPEVKNFQVFRQASKKTNFNFCFYMEFADSTAYKTYNDNPEHVKFVKERWETEVSDFMEIDLENYK</sequence>
<dbReference type="Pfam" id="PF07876">
    <property type="entry name" value="Dabb"/>
    <property type="match status" value="1"/>
</dbReference>
<dbReference type="PANTHER" id="PTHR33178:SF10">
    <property type="entry name" value="STRESS-RESPONSE A_B BARREL DOMAIN-CONTAINING PROTEIN"/>
    <property type="match status" value="1"/>
</dbReference>
<dbReference type="InterPro" id="IPR011008">
    <property type="entry name" value="Dimeric_a/b-barrel"/>
</dbReference>
<dbReference type="InterPro" id="IPR013097">
    <property type="entry name" value="Dabb"/>
</dbReference>
<reference evidence="3" key="1">
    <citation type="submission" date="2016-04" db="EMBL/GenBank/DDBJ databases">
        <authorList>
            <person name="Evans L.H."/>
            <person name="Alamgir A."/>
            <person name="Owens N."/>
            <person name="Weber N.D."/>
            <person name="Virtaneva K."/>
            <person name="Barbian K."/>
            <person name="Babar A."/>
            <person name="Rosenke K."/>
        </authorList>
    </citation>
    <scope>NUCLEOTIDE SEQUENCE</scope>
    <source>
        <strain evidence="3">86-2</strain>
    </source>
</reference>
<dbReference type="Gene3D" id="3.30.70.100">
    <property type="match status" value="1"/>
</dbReference>
<dbReference type="AlphaFoldDB" id="A0A212JUY6"/>
<dbReference type="PANTHER" id="PTHR33178">
    <property type="match status" value="1"/>
</dbReference>
<name>A0A212JUY6_9BACT</name>
<dbReference type="EMBL" id="FLUL01000001">
    <property type="protein sequence ID" value="SBW03178.1"/>
    <property type="molecule type" value="Genomic_DNA"/>
</dbReference>
<dbReference type="RefSeq" id="WP_296950004.1">
    <property type="nucleotide sequence ID" value="NZ_LT599021.1"/>
</dbReference>
<dbReference type="SUPFAM" id="SSF54909">
    <property type="entry name" value="Dimeric alpha+beta barrel"/>
    <property type="match status" value="1"/>
</dbReference>
<feature type="domain" description="Stress-response A/B barrel" evidence="2">
    <location>
        <begin position="35"/>
        <end position="127"/>
    </location>
</feature>
<protein>
    <recommendedName>
        <fullName evidence="2">Stress-response A/B barrel domain-containing protein</fullName>
    </recommendedName>
</protein>
<dbReference type="PROSITE" id="PS51502">
    <property type="entry name" value="S_R_A_B_BARREL"/>
    <property type="match status" value="1"/>
</dbReference>
<gene>
    <name evidence="3" type="ORF">KL86DYS2_12390</name>
</gene>
<organism evidence="3">
    <name type="scientific">uncultured Dysgonomonas sp</name>
    <dbReference type="NCBI Taxonomy" id="206096"/>
    <lineage>
        <taxon>Bacteria</taxon>
        <taxon>Pseudomonadati</taxon>
        <taxon>Bacteroidota</taxon>
        <taxon>Bacteroidia</taxon>
        <taxon>Bacteroidales</taxon>
        <taxon>Dysgonomonadaceae</taxon>
        <taxon>Dysgonomonas</taxon>
        <taxon>environmental samples</taxon>
    </lineage>
</organism>
<evidence type="ECO:0000259" key="2">
    <source>
        <dbReference type="PROSITE" id="PS51502"/>
    </source>
</evidence>
<evidence type="ECO:0000313" key="3">
    <source>
        <dbReference type="EMBL" id="SBW03178.1"/>
    </source>
</evidence>
<accession>A0A212JUY6</accession>
<comment type="subunit">
    <text evidence="1">Homodimer.</text>
</comment>
<dbReference type="SMART" id="SM00886">
    <property type="entry name" value="Dabb"/>
    <property type="match status" value="1"/>
</dbReference>
<dbReference type="InterPro" id="IPR044662">
    <property type="entry name" value="HS1/DABB1-like"/>
</dbReference>
<proteinExistence type="predicted"/>
<evidence type="ECO:0000256" key="1">
    <source>
        <dbReference type="ARBA" id="ARBA00011738"/>
    </source>
</evidence>